<reference evidence="2" key="1">
    <citation type="journal article" date="2021" name="Front. Microbiol.">
        <title>Comprehensive Comparative Genomics and Phenotyping of Methylobacterium Species.</title>
        <authorList>
            <person name="Alessa O."/>
            <person name="Ogura Y."/>
            <person name="Fujitani Y."/>
            <person name="Takami H."/>
            <person name="Hayashi T."/>
            <person name="Sahin N."/>
            <person name="Tani A."/>
        </authorList>
    </citation>
    <scope>NUCLEOTIDE SEQUENCE</scope>
    <source>
        <strain evidence="2">DSM 17168</strain>
    </source>
</reference>
<dbReference type="RefSeq" id="WP_238235430.1">
    <property type="nucleotide sequence ID" value="NZ_BPQQ01000028.1"/>
</dbReference>
<name>A0ABQ4SDB9_9HYPH</name>
<comment type="caution">
    <text evidence="2">The sequence shown here is derived from an EMBL/GenBank/DDBJ whole genome shotgun (WGS) entry which is preliminary data.</text>
</comment>
<sequence length="143" mass="15754">MIDFGLSSYDDLQRSQDDGVDVPVYNPGSDAVLFTIRVHGPDSAQQDRARERQAEESALRGQQMPLTRDEILQQDLVFLARCCSAWTARDPASGAAIPFTEEAAVELFRRYRPIRAAVDGAAANRARFIRRSPTASAEPSATN</sequence>
<feature type="compositionally biased region" description="Basic and acidic residues" evidence="1">
    <location>
        <begin position="45"/>
        <end position="58"/>
    </location>
</feature>
<reference evidence="2" key="2">
    <citation type="submission" date="2021-08" db="EMBL/GenBank/DDBJ databases">
        <authorList>
            <person name="Tani A."/>
            <person name="Ola A."/>
            <person name="Ogura Y."/>
            <person name="Katsura K."/>
            <person name="Hayashi T."/>
        </authorList>
    </citation>
    <scope>NUCLEOTIDE SEQUENCE</scope>
    <source>
        <strain evidence="2">DSM 17168</strain>
    </source>
</reference>
<dbReference type="EMBL" id="BPQQ01000028">
    <property type="protein sequence ID" value="GJE00544.1"/>
    <property type="molecule type" value="Genomic_DNA"/>
</dbReference>
<organism evidence="2 3">
    <name type="scientific">Methylobacterium isbiliense</name>
    <dbReference type="NCBI Taxonomy" id="315478"/>
    <lineage>
        <taxon>Bacteria</taxon>
        <taxon>Pseudomonadati</taxon>
        <taxon>Pseudomonadota</taxon>
        <taxon>Alphaproteobacteria</taxon>
        <taxon>Hyphomicrobiales</taxon>
        <taxon>Methylobacteriaceae</taxon>
        <taxon>Methylobacterium</taxon>
    </lineage>
</organism>
<evidence type="ECO:0000313" key="3">
    <source>
        <dbReference type="Proteomes" id="UP001055153"/>
    </source>
</evidence>
<gene>
    <name evidence="2" type="ORF">GMJLKIPL_2467</name>
</gene>
<accession>A0ABQ4SDB9</accession>
<dbReference type="Proteomes" id="UP001055153">
    <property type="component" value="Unassembled WGS sequence"/>
</dbReference>
<feature type="region of interest" description="Disordered" evidence="1">
    <location>
        <begin position="41"/>
        <end position="62"/>
    </location>
</feature>
<evidence type="ECO:0000256" key="1">
    <source>
        <dbReference type="SAM" id="MobiDB-lite"/>
    </source>
</evidence>
<protein>
    <submittedName>
        <fullName evidence="2">Uncharacterized protein</fullName>
    </submittedName>
</protein>
<evidence type="ECO:0000313" key="2">
    <source>
        <dbReference type="EMBL" id="GJE00544.1"/>
    </source>
</evidence>
<keyword evidence="3" id="KW-1185">Reference proteome</keyword>
<proteinExistence type="predicted"/>